<sequence length="522" mass="54015">MLALALSLVASAVADDLVVSLDGLGKLRGAALGVVREFHGVPFAAPPQGAMRWRSPAAPSAWDGVRDATSFHASCAQPSGFSPTITNTSEDCLFVDFYAPSGASAAPVFVWIHGGGQRGGFTNGGAEEARLNGSAAILSLQSSGVADLPVIAVVQYRLGVFGFAGSDAIRDPDTNATGNWGFEDQIAAVAFVKQYAASFGGDPANVAIAGQSAGGASVGNLVVAPKARGLFQRAIGMSGSFSDWAAVALSDQESAYATLLSNAGCSDAECMRQKSPEDLLSAYNGVSCTACFEATVDGVLLADYPNELLAANGLNGVQFLGGCTRDEANTFDASSLGNSANAKQLSTWVANEYALAAGDAADLLKSHYPQASYAARGDASKSYVRGVAVETDQSMRCALRRGAAMGSKNYVYSFDRGVGGTNYANHADDIPFVFSATAALADAGGDADDVALAAKMTRIFFAFARTGDPNDGNGDIMPHWAPFTGETSPVMHLDTTLALNDDAAVQTACAYWKDHHYYGKQS</sequence>
<name>A0ABR1FY19_AURAN</name>
<dbReference type="PROSITE" id="PS00122">
    <property type="entry name" value="CARBOXYLESTERASE_B_1"/>
    <property type="match status" value="1"/>
</dbReference>
<feature type="domain" description="Carboxylesterase type B" evidence="4">
    <location>
        <begin position="18"/>
        <end position="512"/>
    </location>
</feature>
<dbReference type="GO" id="GO:0016787">
    <property type="term" value="F:hydrolase activity"/>
    <property type="evidence" value="ECO:0007669"/>
    <property type="project" value="UniProtKB-KW"/>
</dbReference>
<comment type="similarity">
    <text evidence="1 3">Belongs to the type-B carboxylesterase/lipase family.</text>
</comment>
<evidence type="ECO:0000313" key="6">
    <source>
        <dbReference type="Proteomes" id="UP001363151"/>
    </source>
</evidence>
<dbReference type="Gene3D" id="3.40.50.1820">
    <property type="entry name" value="alpha/beta hydrolase"/>
    <property type="match status" value="1"/>
</dbReference>
<evidence type="ECO:0000256" key="3">
    <source>
        <dbReference type="RuleBase" id="RU361235"/>
    </source>
</evidence>
<dbReference type="EC" id="3.1.1.-" evidence="3"/>
<dbReference type="InterPro" id="IPR029058">
    <property type="entry name" value="AB_hydrolase_fold"/>
</dbReference>
<keyword evidence="2 3" id="KW-0378">Hydrolase</keyword>
<dbReference type="InterPro" id="IPR002018">
    <property type="entry name" value="CarbesteraseB"/>
</dbReference>
<evidence type="ECO:0000313" key="5">
    <source>
        <dbReference type="EMBL" id="KAK7241155.1"/>
    </source>
</evidence>
<accession>A0ABR1FY19</accession>
<dbReference type="InterPro" id="IPR050309">
    <property type="entry name" value="Type-B_Carboxylest/Lipase"/>
</dbReference>
<dbReference type="InterPro" id="IPR019826">
    <property type="entry name" value="Carboxylesterase_B_AS"/>
</dbReference>
<gene>
    <name evidence="5" type="ORF">SO694_00051056</name>
</gene>
<dbReference type="PANTHER" id="PTHR11559">
    <property type="entry name" value="CARBOXYLESTERASE"/>
    <property type="match status" value="1"/>
</dbReference>
<dbReference type="Pfam" id="PF00135">
    <property type="entry name" value="COesterase"/>
    <property type="match status" value="1"/>
</dbReference>
<dbReference type="Proteomes" id="UP001363151">
    <property type="component" value="Unassembled WGS sequence"/>
</dbReference>
<comment type="caution">
    <text evidence="5">The sequence shown here is derived from an EMBL/GenBank/DDBJ whole genome shotgun (WGS) entry which is preliminary data.</text>
</comment>
<organism evidence="5 6">
    <name type="scientific">Aureococcus anophagefferens</name>
    <name type="common">Harmful bloom alga</name>
    <dbReference type="NCBI Taxonomy" id="44056"/>
    <lineage>
        <taxon>Eukaryota</taxon>
        <taxon>Sar</taxon>
        <taxon>Stramenopiles</taxon>
        <taxon>Ochrophyta</taxon>
        <taxon>Pelagophyceae</taxon>
        <taxon>Pelagomonadales</taxon>
        <taxon>Pelagomonadaceae</taxon>
        <taxon>Aureococcus</taxon>
    </lineage>
</organism>
<evidence type="ECO:0000256" key="1">
    <source>
        <dbReference type="ARBA" id="ARBA00005964"/>
    </source>
</evidence>
<protein>
    <recommendedName>
        <fullName evidence="3">Carboxylic ester hydrolase</fullName>
        <ecNumber evidence="3">3.1.1.-</ecNumber>
    </recommendedName>
</protein>
<evidence type="ECO:0000256" key="2">
    <source>
        <dbReference type="ARBA" id="ARBA00022801"/>
    </source>
</evidence>
<dbReference type="SUPFAM" id="SSF53474">
    <property type="entry name" value="alpha/beta-Hydrolases"/>
    <property type="match status" value="1"/>
</dbReference>
<evidence type="ECO:0000259" key="4">
    <source>
        <dbReference type="Pfam" id="PF00135"/>
    </source>
</evidence>
<proteinExistence type="inferred from homology"/>
<dbReference type="EMBL" id="JBBJCI010000204">
    <property type="protein sequence ID" value="KAK7241155.1"/>
    <property type="molecule type" value="Genomic_DNA"/>
</dbReference>
<keyword evidence="6" id="KW-1185">Reference proteome</keyword>
<reference evidence="5 6" key="1">
    <citation type="submission" date="2024-03" db="EMBL/GenBank/DDBJ databases">
        <title>Aureococcus anophagefferens CCMP1851 and Kratosvirus quantuckense: Draft genome of a second virus-susceptible host strain in the model system.</title>
        <authorList>
            <person name="Chase E."/>
            <person name="Truchon A.R."/>
            <person name="Schepens W."/>
            <person name="Wilhelm S.W."/>
        </authorList>
    </citation>
    <scope>NUCLEOTIDE SEQUENCE [LARGE SCALE GENOMIC DNA]</scope>
    <source>
        <strain evidence="5 6">CCMP1851</strain>
    </source>
</reference>